<organism evidence="2 3">
    <name type="scientific">Microlunatus spumicola</name>
    <dbReference type="NCBI Taxonomy" id="81499"/>
    <lineage>
        <taxon>Bacteria</taxon>
        <taxon>Bacillati</taxon>
        <taxon>Actinomycetota</taxon>
        <taxon>Actinomycetes</taxon>
        <taxon>Propionibacteriales</taxon>
        <taxon>Propionibacteriaceae</taxon>
        <taxon>Microlunatus</taxon>
    </lineage>
</organism>
<comment type="caution">
    <text evidence="2">The sequence shown here is derived from an EMBL/GenBank/DDBJ whole genome shotgun (WGS) entry which is preliminary data.</text>
</comment>
<feature type="transmembrane region" description="Helical" evidence="1">
    <location>
        <begin position="36"/>
        <end position="56"/>
    </location>
</feature>
<proteinExistence type="predicted"/>
<sequence>MIIWSRWGILILVAVGLGVGTGALLDALLLPGRTNGPSFSMFMGVGLIAAAVYTYLLDRYVLRPHLDKPQQQFVLQPLPERVGNQTHRQIPVVNPQTGQPVYVQPRSSLFFVPVRIWPFVLAGIGILVTIVNAIALIARG</sequence>
<feature type="transmembrane region" description="Helical" evidence="1">
    <location>
        <begin position="116"/>
        <end position="138"/>
    </location>
</feature>
<reference evidence="3" key="1">
    <citation type="journal article" date="2019" name="Int. J. Syst. Evol. Microbiol.">
        <title>The Global Catalogue of Microorganisms (GCM) 10K type strain sequencing project: providing services to taxonomists for standard genome sequencing and annotation.</title>
        <authorList>
            <consortium name="The Broad Institute Genomics Platform"/>
            <consortium name="The Broad Institute Genome Sequencing Center for Infectious Disease"/>
            <person name="Wu L."/>
            <person name="Ma J."/>
        </authorList>
    </citation>
    <scope>NUCLEOTIDE SEQUENCE [LARGE SCALE GENOMIC DNA]</scope>
    <source>
        <strain evidence="3">JCM 16540</strain>
    </source>
</reference>
<dbReference type="Proteomes" id="UP001500767">
    <property type="component" value="Unassembled WGS sequence"/>
</dbReference>
<protein>
    <submittedName>
        <fullName evidence="2">Uncharacterized protein</fullName>
    </submittedName>
</protein>
<keyword evidence="1" id="KW-0812">Transmembrane</keyword>
<keyword evidence="3" id="KW-1185">Reference proteome</keyword>
<evidence type="ECO:0000256" key="1">
    <source>
        <dbReference type="SAM" id="Phobius"/>
    </source>
</evidence>
<gene>
    <name evidence="2" type="ORF">GCM10022197_32350</name>
</gene>
<name>A0ABP6XXR3_9ACTN</name>
<keyword evidence="1" id="KW-1133">Transmembrane helix</keyword>
<evidence type="ECO:0000313" key="2">
    <source>
        <dbReference type="EMBL" id="GAA3573090.1"/>
    </source>
</evidence>
<feature type="transmembrane region" description="Helical" evidence="1">
    <location>
        <begin position="7"/>
        <end position="30"/>
    </location>
</feature>
<evidence type="ECO:0000313" key="3">
    <source>
        <dbReference type="Proteomes" id="UP001500767"/>
    </source>
</evidence>
<accession>A0ABP6XXR3</accession>
<dbReference type="EMBL" id="BAAAYR010000004">
    <property type="protein sequence ID" value="GAA3573090.1"/>
    <property type="molecule type" value="Genomic_DNA"/>
</dbReference>
<dbReference type="RefSeq" id="WP_204913619.1">
    <property type="nucleotide sequence ID" value="NZ_BAAAYR010000004.1"/>
</dbReference>
<keyword evidence="1" id="KW-0472">Membrane</keyword>